<comment type="similarity">
    <text evidence="14">Belongs to the ABC transporter superfamily. UvrA family.</text>
</comment>
<gene>
    <name evidence="18" type="ORF">ACFSUE_19375</name>
</gene>
<evidence type="ECO:0000256" key="12">
    <source>
        <dbReference type="ARBA" id="ARBA00023125"/>
    </source>
</evidence>
<comment type="subcellular location">
    <subcellularLocation>
        <location evidence="1">Cytoplasm</location>
    </subcellularLocation>
</comment>
<evidence type="ECO:0000256" key="3">
    <source>
        <dbReference type="ARBA" id="ARBA00022723"/>
    </source>
</evidence>
<name>A0ABW5S8I7_9BACL</name>
<proteinExistence type="inferred from homology"/>
<keyword evidence="3" id="KW-0479">Metal-binding</keyword>
<keyword evidence="9" id="KW-0862">Zinc</keyword>
<dbReference type="InterPro" id="IPR027417">
    <property type="entry name" value="P-loop_NTPase"/>
</dbReference>
<organism evidence="18 19">
    <name type="scientific">Sporolactobacillus shoreicorticis</name>
    <dbReference type="NCBI Taxonomy" id="1923877"/>
    <lineage>
        <taxon>Bacteria</taxon>
        <taxon>Bacillati</taxon>
        <taxon>Bacillota</taxon>
        <taxon>Bacilli</taxon>
        <taxon>Bacillales</taxon>
        <taxon>Sporolactobacillaceae</taxon>
        <taxon>Sporolactobacillus</taxon>
    </lineage>
</organism>
<keyword evidence="4" id="KW-0677">Repeat</keyword>
<evidence type="ECO:0000256" key="9">
    <source>
        <dbReference type="ARBA" id="ARBA00022833"/>
    </source>
</evidence>
<keyword evidence="12" id="KW-0238">DNA-binding</keyword>
<dbReference type="PANTHER" id="PTHR43152:SF1">
    <property type="entry name" value="UVRA PROTEIN"/>
    <property type="match status" value="1"/>
</dbReference>
<dbReference type="InterPro" id="IPR003959">
    <property type="entry name" value="ATPase_AAA_core"/>
</dbReference>
<evidence type="ECO:0000256" key="16">
    <source>
        <dbReference type="ARBA" id="ARBA00042156"/>
    </source>
</evidence>
<evidence type="ECO:0000256" key="6">
    <source>
        <dbReference type="ARBA" id="ARBA00022763"/>
    </source>
</evidence>
<protein>
    <recommendedName>
        <fullName evidence="15">UvrABC system protein A</fullName>
    </recommendedName>
    <alternativeName>
        <fullName evidence="16">Excinuclease ABC subunit A</fullName>
    </alternativeName>
</protein>
<feature type="domain" description="ABC transporter" evidence="17">
    <location>
        <begin position="516"/>
        <end position="843"/>
    </location>
</feature>
<evidence type="ECO:0000256" key="5">
    <source>
        <dbReference type="ARBA" id="ARBA00022741"/>
    </source>
</evidence>
<dbReference type="InterPro" id="IPR041552">
    <property type="entry name" value="UvrA_DNA-bd"/>
</dbReference>
<dbReference type="SUPFAM" id="SSF52540">
    <property type="entry name" value="P-loop containing nucleoside triphosphate hydrolases"/>
    <property type="match status" value="3"/>
</dbReference>
<evidence type="ECO:0000313" key="19">
    <source>
        <dbReference type="Proteomes" id="UP001597399"/>
    </source>
</evidence>
<dbReference type="Gene3D" id="3.40.50.300">
    <property type="entry name" value="P-loop containing nucleotide triphosphate hydrolases"/>
    <property type="match status" value="2"/>
</dbReference>
<dbReference type="PANTHER" id="PTHR43152">
    <property type="entry name" value="UVRABC SYSTEM PROTEIN A"/>
    <property type="match status" value="1"/>
</dbReference>
<evidence type="ECO:0000256" key="14">
    <source>
        <dbReference type="ARBA" id="ARBA00038000"/>
    </source>
</evidence>
<dbReference type="InterPro" id="IPR003439">
    <property type="entry name" value="ABC_transporter-like_ATP-bd"/>
</dbReference>
<keyword evidence="10" id="KW-0067">ATP-binding</keyword>
<evidence type="ECO:0000256" key="2">
    <source>
        <dbReference type="ARBA" id="ARBA00022490"/>
    </source>
</evidence>
<keyword evidence="13" id="KW-0234">DNA repair</keyword>
<dbReference type="Gene3D" id="1.10.8.280">
    <property type="entry name" value="ABC transporter ATPase domain-like"/>
    <property type="match status" value="1"/>
</dbReference>
<evidence type="ECO:0000256" key="7">
    <source>
        <dbReference type="ARBA" id="ARBA00022769"/>
    </source>
</evidence>
<keyword evidence="11" id="KW-0267">Excision nuclease</keyword>
<evidence type="ECO:0000256" key="4">
    <source>
        <dbReference type="ARBA" id="ARBA00022737"/>
    </source>
</evidence>
<dbReference type="PROSITE" id="PS00211">
    <property type="entry name" value="ABC_TRANSPORTER_1"/>
    <property type="match status" value="1"/>
</dbReference>
<dbReference type="RefSeq" id="WP_253063075.1">
    <property type="nucleotide sequence ID" value="NZ_JAMXWM010000018.1"/>
</dbReference>
<sequence>MRSRRDVIRCPLRLLMHLRKENLPQTINIDHACTHNLKDVTVQIPLRQQVVIAGVSGSGKSSLAMGVLYAEGSRRYLEGLSAFTRRKLHQMERADAEKIEFLPPALALRQRPPLLGRRSTVGTITEIYNLLRLMFSRLGTHQCPNGHRVPPSLTAILNEACVCPECSASFPLPSAEAFSFNSALGACPVCGGLGERAEVDPALVIADANKTIRQGAVASWRAAGRGYTVRLVAQLGVRIDVPWRELSDKEREIVLHGKQTKRPLTFHNRETGEEYPITFTYDNAVEAVRQLLAGDRNQTRYARMKKFLSVRRCDHCHGIRLRPEALLTRLCGLSIAEAAALTIDELKNFTDDLSNYLEASLQPVAKKLAEEMRREIAPILELEIGYLTLDRSGATLSTGERQRLELLNMSKSHSTGILYVLDEPSVGLHPANVAGLQRVMRRMVTNGNSLVVVDHNLEIIRGADYMIEMGPQAGEQGGQVVAEGTPNQVAHMPDSLTGNYLSGRRVVHGRKRRSIKRNQSFVEISVHDLHNLHDVTARFPLNRMTAVTGVSGAGKTAMVQGALVPAIRAHLNKTDLPISVSHLAGATEIRRILIVDAAPIGRNARSTPATYTGIFDLIRALYAKAAAEAGKKWAAGYFSFNVKGGRCPVCEGRGEMALDMQYLPEQRVCCPHCGGTRYEQETLTVKIHGKSIADVLAMNIDEAAAFFANVPELAEPLRLLQSVGLGYLRLGESTPGLSGGEAQRMKLAGELQKHHPGTLYVLDEPSTGLHPQNIETLLGVLDRLMAEDSTVILIDHDPDLIANCDYVVDLGPGGGPFGGKIVAEGTPEQVAKNSQSLTGRYLMNRIRTGSK</sequence>
<evidence type="ECO:0000256" key="10">
    <source>
        <dbReference type="ARBA" id="ARBA00022840"/>
    </source>
</evidence>
<dbReference type="InterPro" id="IPR017871">
    <property type="entry name" value="ABC_transporter-like_CS"/>
</dbReference>
<comment type="caution">
    <text evidence="18">The sequence shown here is derived from an EMBL/GenBank/DDBJ whole genome shotgun (WGS) entry which is preliminary data.</text>
</comment>
<keyword evidence="8" id="KW-0863">Zinc-finger</keyword>
<evidence type="ECO:0000313" key="18">
    <source>
        <dbReference type="EMBL" id="MFD2695768.1"/>
    </source>
</evidence>
<dbReference type="Proteomes" id="UP001597399">
    <property type="component" value="Unassembled WGS sequence"/>
</dbReference>
<reference evidence="19" key="1">
    <citation type="journal article" date="2019" name="Int. J. Syst. Evol. Microbiol.">
        <title>The Global Catalogue of Microorganisms (GCM) 10K type strain sequencing project: providing services to taxonomists for standard genome sequencing and annotation.</title>
        <authorList>
            <consortium name="The Broad Institute Genomics Platform"/>
            <consortium name="The Broad Institute Genome Sequencing Center for Infectious Disease"/>
            <person name="Wu L."/>
            <person name="Ma J."/>
        </authorList>
    </citation>
    <scope>NUCLEOTIDE SEQUENCE [LARGE SCALE GENOMIC DNA]</scope>
    <source>
        <strain evidence="19">TISTR 2466</strain>
    </source>
</reference>
<keyword evidence="7" id="KW-0228">DNA excision</keyword>
<evidence type="ECO:0000259" key="17">
    <source>
        <dbReference type="PROSITE" id="PS50893"/>
    </source>
</evidence>
<keyword evidence="19" id="KW-1185">Reference proteome</keyword>
<dbReference type="Pfam" id="PF13304">
    <property type="entry name" value="AAA_21"/>
    <property type="match status" value="1"/>
</dbReference>
<keyword evidence="6" id="KW-0227">DNA damage</keyword>
<evidence type="ECO:0000256" key="13">
    <source>
        <dbReference type="ARBA" id="ARBA00023204"/>
    </source>
</evidence>
<evidence type="ECO:0000256" key="15">
    <source>
        <dbReference type="ARBA" id="ARBA00039316"/>
    </source>
</evidence>
<dbReference type="PROSITE" id="PS50893">
    <property type="entry name" value="ABC_TRANSPORTER_2"/>
    <property type="match status" value="1"/>
</dbReference>
<evidence type="ECO:0000256" key="11">
    <source>
        <dbReference type="ARBA" id="ARBA00022881"/>
    </source>
</evidence>
<keyword evidence="5" id="KW-0547">Nucleotide-binding</keyword>
<dbReference type="Gene3D" id="1.20.1580.10">
    <property type="entry name" value="ABC transporter ATPase like domain"/>
    <property type="match status" value="2"/>
</dbReference>
<dbReference type="Pfam" id="PF17755">
    <property type="entry name" value="UvrA_DNA-bind"/>
    <property type="match status" value="1"/>
</dbReference>
<keyword evidence="2" id="KW-0963">Cytoplasm</keyword>
<accession>A0ABW5S8I7</accession>
<evidence type="ECO:0000256" key="8">
    <source>
        <dbReference type="ARBA" id="ARBA00022771"/>
    </source>
</evidence>
<dbReference type="EMBL" id="JBHUMQ010000052">
    <property type="protein sequence ID" value="MFD2695768.1"/>
    <property type="molecule type" value="Genomic_DNA"/>
</dbReference>
<evidence type="ECO:0000256" key="1">
    <source>
        <dbReference type="ARBA" id="ARBA00004496"/>
    </source>
</evidence>